<sequence>MYQVTVDYAKVNLDELCERAGKEPEGVAIVRENRSYVLITYEEWESLIETAELMKVPNLLKQVEVARQEYQKGEVLNMDQVFG</sequence>
<organism evidence="3 4">
    <name type="scientific">Tumidithrix elongata BACA0141</name>
    <dbReference type="NCBI Taxonomy" id="2716417"/>
    <lineage>
        <taxon>Bacteria</taxon>
        <taxon>Bacillati</taxon>
        <taxon>Cyanobacteriota</taxon>
        <taxon>Cyanophyceae</taxon>
        <taxon>Pseudanabaenales</taxon>
        <taxon>Pseudanabaenaceae</taxon>
        <taxon>Tumidithrix</taxon>
        <taxon>Tumidithrix elongata</taxon>
    </lineage>
</organism>
<dbReference type="Gene3D" id="3.40.1620.10">
    <property type="entry name" value="YefM-like domain"/>
    <property type="match status" value="1"/>
</dbReference>
<name>A0AAW9Q8I0_9CYAN</name>
<proteinExistence type="inferred from homology"/>
<dbReference type="Pfam" id="PF02604">
    <property type="entry name" value="PhdYeFM_antitox"/>
    <property type="match status" value="1"/>
</dbReference>
<keyword evidence="4" id="KW-1185">Reference proteome</keyword>
<gene>
    <name evidence="3" type="ORF">V2H45_21125</name>
</gene>
<dbReference type="RefSeq" id="WP_330485688.1">
    <property type="nucleotide sequence ID" value="NZ_JAZBJZ010000121.1"/>
</dbReference>
<dbReference type="EMBL" id="JAZBJZ010000121">
    <property type="protein sequence ID" value="MEE3719251.1"/>
    <property type="molecule type" value="Genomic_DNA"/>
</dbReference>
<dbReference type="SUPFAM" id="SSF143120">
    <property type="entry name" value="YefM-like"/>
    <property type="match status" value="1"/>
</dbReference>
<protein>
    <recommendedName>
        <fullName evidence="2">Antitoxin</fullName>
    </recommendedName>
</protein>
<evidence type="ECO:0000313" key="4">
    <source>
        <dbReference type="Proteomes" id="UP001333818"/>
    </source>
</evidence>
<comment type="function">
    <text evidence="2">Antitoxin component of a type II toxin-antitoxin (TA) system.</text>
</comment>
<evidence type="ECO:0000256" key="1">
    <source>
        <dbReference type="ARBA" id="ARBA00009981"/>
    </source>
</evidence>
<reference evidence="3" key="1">
    <citation type="submission" date="2024-01" db="EMBL/GenBank/DDBJ databases">
        <title>Bank of Algae and Cyanobacteria of the Azores (BACA) strain genomes.</title>
        <authorList>
            <person name="Luz R."/>
            <person name="Cordeiro R."/>
            <person name="Fonseca A."/>
            <person name="Goncalves V."/>
        </authorList>
    </citation>
    <scope>NUCLEOTIDE SEQUENCE</scope>
    <source>
        <strain evidence="3">BACA0141</strain>
    </source>
</reference>
<dbReference type="Proteomes" id="UP001333818">
    <property type="component" value="Unassembled WGS sequence"/>
</dbReference>
<dbReference type="InterPro" id="IPR006442">
    <property type="entry name" value="Antitoxin_Phd/YefM"/>
</dbReference>
<evidence type="ECO:0000256" key="2">
    <source>
        <dbReference type="RuleBase" id="RU362080"/>
    </source>
</evidence>
<comment type="similarity">
    <text evidence="1 2">Belongs to the phD/YefM antitoxin family.</text>
</comment>
<accession>A0AAW9Q8I0</accession>
<evidence type="ECO:0000313" key="3">
    <source>
        <dbReference type="EMBL" id="MEE3719251.1"/>
    </source>
</evidence>
<dbReference type="InterPro" id="IPR036165">
    <property type="entry name" value="YefM-like_sf"/>
</dbReference>
<comment type="caution">
    <text evidence="3">The sequence shown here is derived from an EMBL/GenBank/DDBJ whole genome shotgun (WGS) entry which is preliminary data.</text>
</comment>
<dbReference type="AlphaFoldDB" id="A0AAW9Q8I0"/>